<sequence length="1383" mass="152762">MVRPLRQLVTDLQHSETVRVVRALQELWVERSAFGDCGLAADVLLETLVHRVLLPPPPPSSSAVDDVDEDEQELALESGLPGERQAELLARGEGYFRARQTGERGALKRRRGARRVSGGGGDEREDNLERVDEEPFTERAEELLLLLANELHRDRLRVSRRDDRGAGRLWLSSSLLSLHMATLLRSERSKAKALGLLLLTRMPYAMTAKTVSLDNGRVVRTLLSDHVFLRQVAARALSQVLHKLVREVHSSATDLPDGMHAQYVQWLQRDVEFSRNLLALYRGLLAALDDEDDEVFLEALRGLLRLAKVDDTSVAPDADAFAEHIFTTLDAVGPWLVRRFHRLEASERKAQFLESMAGLVAHSVRRHEERTLAQQTTSTAREQPRDAAATVTNRVAQPDWAFSFFSKVCIPLLHSEANMMRLRSESADGAATQDLMGTADNSGGALANGETNARSAFDAILWTGAVRFTLSLLGYPPVERLRPHLRDALPLVQAALSREDRHSAFVAWHLRRLLHASRQLLDVPEERFLFLSRQLQMWRRLPRACQNRSHLLLLVSLLMDIAYEMPTPAPPLLPPKGVHPLKRTAPPAAAVTPERVASALFPPLRRNLIDDNLVLASDWSRHRDVVFCALLRVLGALRGLLVTSATVDPTTADRAVRVSAYFLNALREQVFRYYGLSCRYDTALAALTSLCADTAFYLRQCNASTHLHIASTFLMDTVRDCVAHGSSPAALKLYARGVCRVLPLLPPFEGEEELSEVLVDFLVRAVPHAAALPPPRKQWRCVTGMLRFISATGTEAPDERAGRDPLARDVLLLGEASPAAELLTVGDEEQPPNSRGSTIGGMLAGNAETEQRPSRPRAESDARVVHPATIAASAAAAAVPSALDESAVRESNLDLIASIFEIQKRFPGIKSRSLRALVQQAGQLMTALEEGVARSLRDHVFLDVVNTTDSQLRFLRTAEYATPESRDALLRMVSARGRDKELRAFSVWREGAARPLVAAHVADALVDAMRAMLLHQEALADMSREEWLATPGVDWTGALRAYQALLQLLPGASHDEPAEAFAPPTALTHEDAPVRVQLTHRLDVVHGVLEALVDVQFVEGANGVADVQVGYVGDDSEEQEEEEEEEAAPFEDVGWLEMPEEYITRVRLQHSGVAVARLPVRRGALYTTPVRVRLKWWPYATTTTSSSSSMEEEGAEATRPWLDTAPIECLSTRARVLPLELYPVDERSLLFLRQLPPGGIALDAVYALWDLCAARRTIAVAWPTASPARTVLDVLRGPFRCAVVASAPPLDDPARALLFARSTFHGCSVLTRLETTPGEAALPRDRKSTSSPGAWTMLTLRSEHTAFLNAFCAQFMRTLRDLDPTLEVRDRSDIPLRVVAAGV</sequence>
<gene>
    <name evidence="2" type="ORF">CDCA_CDCA08G2479</name>
</gene>
<feature type="region of interest" description="Disordered" evidence="1">
    <location>
        <begin position="822"/>
        <end position="862"/>
    </location>
</feature>
<feature type="compositionally biased region" description="Polar residues" evidence="1">
    <location>
        <begin position="372"/>
        <end position="381"/>
    </location>
</feature>
<feature type="region of interest" description="Disordered" evidence="1">
    <location>
        <begin position="370"/>
        <end position="390"/>
    </location>
</feature>
<organism evidence="2 3">
    <name type="scientific">Cyanidium caldarium</name>
    <name type="common">Red alga</name>
    <dbReference type="NCBI Taxonomy" id="2771"/>
    <lineage>
        <taxon>Eukaryota</taxon>
        <taxon>Rhodophyta</taxon>
        <taxon>Bangiophyceae</taxon>
        <taxon>Cyanidiales</taxon>
        <taxon>Cyanidiaceae</taxon>
        <taxon>Cyanidium</taxon>
    </lineage>
</organism>
<evidence type="ECO:0000256" key="1">
    <source>
        <dbReference type="SAM" id="MobiDB-lite"/>
    </source>
</evidence>
<accession>A0AAV9IVZ3</accession>
<evidence type="ECO:0008006" key="4">
    <source>
        <dbReference type="Google" id="ProtNLM"/>
    </source>
</evidence>
<evidence type="ECO:0000313" key="2">
    <source>
        <dbReference type="EMBL" id="KAK4536454.1"/>
    </source>
</evidence>
<dbReference type="InterPro" id="IPR016024">
    <property type="entry name" value="ARM-type_fold"/>
</dbReference>
<evidence type="ECO:0000313" key="3">
    <source>
        <dbReference type="Proteomes" id="UP001301350"/>
    </source>
</evidence>
<reference evidence="2 3" key="1">
    <citation type="submission" date="2022-07" db="EMBL/GenBank/DDBJ databases">
        <title>Genome-wide signatures of adaptation to extreme environments.</title>
        <authorList>
            <person name="Cho C.H."/>
            <person name="Yoon H.S."/>
        </authorList>
    </citation>
    <scope>NUCLEOTIDE SEQUENCE [LARGE SCALE GENOMIC DNA]</scope>
    <source>
        <strain evidence="2 3">DBV 063 E5</strain>
    </source>
</reference>
<name>A0AAV9IVZ3_CYACA</name>
<feature type="region of interest" description="Disordered" evidence="1">
    <location>
        <begin position="104"/>
        <end position="130"/>
    </location>
</feature>
<keyword evidence="3" id="KW-1185">Reference proteome</keyword>
<dbReference type="SUPFAM" id="SSF48371">
    <property type="entry name" value="ARM repeat"/>
    <property type="match status" value="1"/>
</dbReference>
<comment type="caution">
    <text evidence="2">The sequence shown here is derived from an EMBL/GenBank/DDBJ whole genome shotgun (WGS) entry which is preliminary data.</text>
</comment>
<dbReference type="EMBL" id="JANCYW010000008">
    <property type="protein sequence ID" value="KAK4536454.1"/>
    <property type="molecule type" value="Genomic_DNA"/>
</dbReference>
<proteinExistence type="predicted"/>
<feature type="compositionally biased region" description="Basic and acidic residues" evidence="1">
    <location>
        <begin position="849"/>
        <end position="862"/>
    </location>
</feature>
<dbReference type="Proteomes" id="UP001301350">
    <property type="component" value="Unassembled WGS sequence"/>
</dbReference>
<protein>
    <recommendedName>
        <fullName evidence="4">Adaptor-related protein complex 5 beta subunit</fullName>
    </recommendedName>
</protein>